<evidence type="ECO:0000313" key="2">
    <source>
        <dbReference type="EMBL" id="EFI92180.1"/>
    </source>
</evidence>
<feature type="region of interest" description="Disordered" evidence="1">
    <location>
        <begin position="92"/>
        <end position="153"/>
    </location>
</feature>
<accession>D8QI72</accession>
<feature type="region of interest" description="Disordered" evidence="1">
    <location>
        <begin position="219"/>
        <end position="246"/>
    </location>
</feature>
<feature type="region of interest" description="Disordered" evidence="1">
    <location>
        <begin position="165"/>
        <end position="199"/>
    </location>
</feature>
<feature type="non-terminal residue" evidence="2">
    <location>
        <position position="413"/>
    </location>
</feature>
<name>D8QI72_SCHCM</name>
<evidence type="ECO:0000313" key="3">
    <source>
        <dbReference type="Proteomes" id="UP000007431"/>
    </source>
</evidence>
<keyword evidence="3" id="KW-1185">Reference proteome</keyword>
<dbReference type="HOGENOM" id="CLU_665912_0_0_1"/>
<protein>
    <submittedName>
        <fullName evidence="2">Uncharacterized protein</fullName>
    </submittedName>
</protein>
<dbReference type="KEGG" id="scm:SCHCO_02107494"/>
<sequence length="413" mass="44228">MYIMPTPGHFASDVAPSSTTTTLVSTLKRRVSTLARSIVSRRKEQEATSTARGPRRTSIGSHSSSQTCSTDATLVDDPDRVPVALFRTSRRMSAQFEPRSAAQPESHSSISPSPRPSVQLEPRLSLAEMRARTSSPPPPPTSFRPPTERCPAPTDRRLTLAEMRTSWSGPPSSYVPPRPTHSLSYPRSSEMPTRPRSLHGPSSFNASYFCWDPRRSSVSLSPSSPAPIQPEASTSSNVPAGVSGTVPASTMRRQLSISFADEASLVHRGEDAQRRRSSARASSMRAASHNRRTTSIIRRAASEPAVIALSEPAAIAPLEPAVVAPPTNLPPKTAVAHSSANAASQASALPNIGRTRTRRFFISRPKSWSGKKTLSSVDSTVPLSLEGNASKLKRQSSIAPVYVAAVGMVVNVA</sequence>
<dbReference type="InParanoid" id="D8QI72"/>
<organism evidence="3">
    <name type="scientific">Schizophyllum commune (strain H4-8 / FGSC 9210)</name>
    <name type="common">Split gill fungus</name>
    <dbReference type="NCBI Taxonomy" id="578458"/>
    <lineage>
        <taxon>Eukaryota</taxon>
        <taxon>Fungi</taxon>
        <taxon>Dikarya</taxon>
        <taxon>Basidiomycota</taxon>
        <taxon>Agaricomycotina</taxon>
        <taxon>Agaricomycetes</taxon>
        <taxon>Agaricomycetidae</taxon>
        <taxon>Agaricales</taxon>
        <taxon>Schizophyllaceae</taxon>
        <taxon>Schizophyllum</taxon>
    </lineage>
</organism>
<dbReference type="RefSeq" id="XP_003027083.1">
    <property type="nucleotide sequence ID" value="XM_003027037.1"/>
</dbReference>
<dbReference type="OrthoDB" id="10458189at2759"/>
<feature type="compositionally biased region" description="Polar residues" evidence="1">
    <location>
        <begin position="58"/>
        <end position="72"/>
    </location>
</feature>
<proteinExistence type="predicted"/>
<feature type="region of interest" description="Disordered" evidence="1">
    <location>
        <begin position="36"/>
        <end position="75"/>
    </location>
</feature>
<feature type="region of interest" description="Disordered" evidence="1">
    <location>
        <begin position="268"/>
        <end position="292"/>
    </location>
</feature>
<reference evidence="2 3" key="1">
    <citation type="journal article" date="2010" name="Nat. Biotechnol.">
        <title>Genome sequence of the model mushroom Schizophyllum commune.</title>
        <authorList>
            <person name="Ohm R.A."/>
            <person name="de Jong J.F."/>
            <person name="Lugones L.G."/>
            <person name="Aerts A."/>
            <person name="Kothe E."/>
            <person name="Stajich J.E."/>
            <person name="de Vries R.P."/>
            <person name="Record E."/>
            <person name="Levasseur A."/>
            <person name="Baker S.E."/>
            <person name="Bartholomew K.A."/>
            <person name="Coutinho P.M."/>
            <person name="Erdmann S."/>
            <person name="Fowler T.J."/>
            <person name="Gathman A.C."/>
            <person name="Lombard V."/>
            <person name="Henrissat B."/>
            <person name="Knabe N."/>
            <person name="Kuees U."/>
            <person name="Lilly W.W."/>
            <person name="Lindquist E."/>
            <person name="Lucas S."/>
            <person name="Magnuson J.K."/>
            <person name="Piumi F."/>
            <person name="Raudaskoski M."/>
            <person name="Salamov A."/>
            <person name="Schmutz J."/>
            <person name="Schwarze F.W.M.R."/>
            <person name="vanKuyk P.A."/>
            <person name="Horton J.S."/>
            <person name="Grigoriev I.V."/>
            <person name="Woesten H.A.B."/>
        </authorList>
    </citation>
    <scope>NUCLEOTIDE SEQUENCE [LARGE SCALE GENOMIC DNA]</scope>
    <source>
        <strain evidence="3">H4-8 / FGSC 9210</strain>
    </source>
</reference>
<evidence type="ECO:0000256" key="1">
    <source>
        <dbReference type="SAM" id="MobiDB-lite"/>
    </source>
</evidence>
<dbReference type="Proteomes" id="UP000007431">
    <property type="component" value="Unassembled WGS sequence"/>
</dbReference>
<dbReference type="GeneID" id="9593826"/>
<dbReference type="AlphaFoldDB" id="D8QI72"/>
<feature type="compositionally biased region" description="Polar residues" evidence="1">
    <location>
        <begin position="181"/>
        <end position="191"/>
    </location>
</feature>
<gene>
    <name evidence="2" type="ORF">SCHCODRAFT_113601</name>
</gene>
<dbReference type="EMBL" id="GL377313">
    <property type="protein sequence ID" value="EFI92180.1"/>
    <property type="molecule type" value="Genomic_DNA"/>
</dbReference>
<dbReference type="VEuPathDB" id="FungiDB:SCHCODRAFT_02107494"/>